<evidence type="ECO:0000313" key="10">
    <source>
        <dbReference type="EMBL" id="AGS34456.1"/>
    </source>
</evidence>
<keyword evidence="3" id="KW-0813">Transport</keyword>
<evidence type="ECO:0000256" key="3">
    <source>
        <dbReference type="ARBA" id="ARBA00022448"/>
    </source>
</evidence>
<gene>
    <name evidence="10" type="ORF">B841_04905</name>
</gene>
<keyword evidence="6 8" id="KW-1133">Transmembrane helix</keyword>
<keyword evidence="11" id="KW-1185">Reference proteome</keyword>
<dbReference type="NCBIfam" id="TIGR00710">
    <property type="entry name" value="efflux_Bcr_CflA"/>
    <property type="match status" value="1"/>
</dbReference>
<dbReference type="InterPro" id="IPR036259">
    <property type="entry name" value="MFS_trans_sf"/>
</dbReference>
<dbReference type="Proteomes" id="UP000015388">
    <property type="component" value="Chromosome"/>
</dbReference>
<dbReference type="CDD" id="cd17320">
    <property type="entry name" value="MFS_MdfA_MDR_like"/>
    <property type="match status" value="1"/>
</dbReference>
<dbReference type="PANTHER" id="PTHR43124:SF3">
    <property type="entry name" value="CHLORAMPHENICOL EFFLUX PUMP RV0191"/>
    <property type="match status" value="1"/>
</dbReference>
<evidence type="ECO:0000256" key="6">
    <source>
        <dbReference type="ARBA" id="ARBA00022989"/>
    </source>
</evidence>
<accession>S5THT5</accession>
<dbReference type="GO" id="GO:1990961">
    <property type="term" value="P:xenobiotic detoxification by transmembrane export across the plasma membrane"/>
    <property type="evidence" value="ECO:0007669"/>
    <property type="project" value="InterPro"/>
</dbReference>
<dbReference type="InterPro" id="IPR001958">
    <property type="entry name" value="Tet-R_TetA/multi-R_MdtG-like"/>
</dbReference>
<dbReference type="STRING" id="1224163.B841_04905"/>
<dbReference type="InterPro" id="IPR050189">
    <property type="entry name" value="MFS_Efflux_Transporters"/>
</dbReference>
<keyword evidence="5 8" id="KW-0812">Transmembrane</keyword>
<evidence type="ECO:0000256" key="7">
    <source>
        <dbReference type="ARBA" id="ARBA00023136"/>
    </source>
</evidence>
<dbReference type="EMBL" id="CP003924">
    <property type="protein sequence ID" value="AGS34456.1"/>
    <property type="molecule type" value="Genomic_DNA"/>
</dbReference>
<dbReference type="InterPro" id="IPR020846">
    <property type="entry name" value="MFS_dom"/>
</dbReference>
<evidence type="ECO:0000256" key="4">
    <source>
        <dbReference type="ARBA" id="ARBA00022475"/>
    </source>
</evidence>
<dbReference type="SUPFAM" id="SSF103473">
    <property type="entry name" value="MFS general substrate transporter"/>
    <property type="match status" value="1"/>
</dbReference>
<feature type="transmembrane region" description="Helical" evidence="8">
    <location>
        <begin position="153"/>
        <end position="171"/>
    </location>
</feature>
<dbReference type="eggNOG" id="COG2814">
    <property type="taxonomic scope" value="Bacteria"/>
</dbReference>
<feature type="transmembrane region" description="Helical" evidence="8">
    <location>
        <begin position="183"/>
        <end position="203"/>
    </location>
</feature>
<comment type="subcellular location">
    <subcellularLocation>
        <location evidence="1">Cell membrane</location>
        <topology evidence="1">Multi-pass membrane protein</topology>
    </subcellularLocation>
</comment>
<dbReference type="HOGENOM" id="CLU_001265_47_0_11"/>
<dbReference type="OrthoDB" id="9814303at2"/>
<name>S5THT5_9CORY</name>
<dbReference type="PATRIC" id="fig|1224163.3.peg.981"/>
<dbReference type="Pfam" id="PF07690">
    <property type="entry name" value="MFS_1"/>
    <property type="match status" value="1"/>
</dbReference>
<feature type="transmembrane region" description="Helical" evidence="8">
    <location>
        <begin position="232"/>
        <end position="251"/>
    </location>
</feature>
<evidence type="ECO:0000256" key="1">
    <source>
        <dbReference type="ARBA" id="ARBA00004651"/>
    </source>
</evidence>
<dbReference type="GO" id="GO:0042910">
    <property type="term" value="F:xenobiotic transmembrane transporter activity"/>
    <property type="evidence" value="ECO:0007669"/>
    <property type="project" value="InterPro"/>
</dbReference>
<feature type="transmembrane region" description="Helical" evidence="8">
    <location>
        <begin position="271"/>
        <end position="290"/>
    </location>
</feature>
<comment type="similarity">
    <text evidence="2">Belongs to the major facilitator superfamily. Bcr/CmlA family.</text>
</comment>
<protein>
    <submittedName>
        <fullName evidence="10">Integral membrane transport protein</fullName>
    </submittedName>
</protein>
<evidence type="ECO:0000256" key="2">
    <source>
        <dbReference type="ARBA" id="ARBA00006236"/>
    </source>
</evidence>
<feature type="transmembrane region" description="Helical" evidence="8">
    <location>
        <begin position="20"/>
        <end position="39"/>
    </location>
</feature>
<organism evidence="10 11">
    <name type="scientific">Corynebacterium maris DSM 45190</name>
    <dbReference type="NCBI Taxonomy" id="1224163"/>
    <lineage>
        <taxon>Bacteria</taxon>
        <taxon>Bacillati</taxon>
        <taxon>Actinomycetota</taxon>
        <taxon>Actinomycetes</taxon>
        <taxon>Mycobacteriales</taxon>
        <taxon>Corynebacteriaceae</taxon>
        <taxon>Corynebacterium</taxon>
    </lineage>
</organism>
<dbReference type="PANTHER" id="PTHR43124">
    <property type="entry name" value="PURINE EFFLUX PUMP PBUE"/>
    <property type="match status" value="1"/>
</dbReference>
<feature type="transmembrane region" description="Helical" evidence="8">
    <location>
        <begin position="59"/>
        <end position="82"/>
    </location>
</feature>
<sequence length="421" mass="43408">MFNKANSPSTPTQPVPAGAATRAVIPPIILGVLALVSAVEPLSINMYLSGLPQLGRDLGISQAGAQLTLTFFLVGMAVGQLVTGPMSDARGRRGLFRGGVALLVIATVASALATQAWMLFLARFLMGAAGGTAVVLARAVAGDLAKGPELARVFSLLQLLTGAAPVVGPIIGGLVVDGVGWRGVFWVLAALNLVMAIGVWLAIPETLPHEERSSGGPRRLSSAIGLLLRDRAYVGFTVGFIFSFSTMFAYVSASPFLLQDYYGFTPVQYSIIFAVNTTGMFLVALLNARLVRRIGALPLAKIGNVVLLTAVLYLVVVSLLDASRWFLLVGLFVVVASMGVNFANNSALAISRAGALTGSASAFMGAGQFIVAGLLSPLVALAASLGLSSPVSMTVVMLATALLAAAGVWGGAKALKREPAQ</sequence>
<dbReference type="RefSeq" id="WP_020934389.1">
    <property type="nucleotide sequence ID" value="NC_021915.1"/>
</dbReference>
<feature type="transmembrane region" description="Helical" evidence="8">
    <location>
        <begin position="326"/>
        <end position="350"/>
    </location>
</feature>
<dbReference type="GO" id="GO:0005886">
    <property type="term" value="C:plasma membrane"/>
    <property type="evidence" value="ECO:0007669"/>
    <property type="project" value="UniProtKB-SubCell"/>
</dbReference>
<feature type="transmembrane region" description="Helical" evidence="8">
    <location>
        <begin position="391"/>
        <end position="412"/>
    </location>
</feature>
<feature type="transmembrane region" description="Helical" evidence="8">
    <location>
        <begin position="362"/>
        <end position="385"/>
    </location>
</feature>
<keyword evidence="7 8" id="KW-0472">Membrane</keyword>
<evidence type="ECO:0000256" key="5">
    <source>
        <dbReference type="ARBA" id="ARBA00022692"/>
    </source>
</evidence>
<feature type="domain" description="Major facilitator superfamily (MFS) profile" evidence="9">
    <location>
        <begin position="29"/>
        <end position="416"/>
    </location>
</feature>
<dbReference type="InterPro" id="IPR004812">
    <property type="entry name" value="Efflux_drug-R_Bcr/CmlA"/>
</dbReference>
<evidence type="ECO:0000313" key="11">
    <source>
        <dbReference type="Proteomes" id="UP000015388"/>
    </source>
</evidence>
<keyword evidence="4" id="KW-1003">Cell membrane</keyword>
<reference evidence="10 11" key="1">
    <citation type="submission" date="2012-11" db="EMBL/GenBank/DDBJ databases">
        <title>The complete genome sequence of Corynebacterium maris Coryn-1 (=DSM 45190).</title>
        <authorList>
            <person name="Schaffert L."/>
            <person name="Albersmeier A."/>
            <person name="Kalinowski J."/>
            <person name="Ruckert C."/>
        </authorList>
    </citation>
    <scope>NUCLEOTIDE SEQUENCE [LARGE SCALE GENOMIC DNA]</scope>
    <source>
        <strain evidence="11">Coryn-1</strain>
    </source>
</reference>
<feature type="transmembrane region" description="Helical" evidence="8">
    <location>
        <begin position="120"/>
        <end position="141"/>
    </location>
</feature>
<feature type="transmembrane region" description="Helical" evidence="8">
    <location>
        <begin position="302"/>
        <end position="320"/>
    </location>
</feature>
<evidence type="ECO:0000256" key="8">
    <source>
        <dbReference type="SAM" id="Phobius"/>
    </source>
</evidence>
<dbReference type="AlphaFoldDB" id="S5THT5"/>
<dbReference type="PRINTS" id="PR01035">
    <property type="entry name" value="TCRTETA"/>
</dbReference>
<proteinExistence type="inferred from homology"/>
<dbReference type="KEGG" id="cmd:B841_04905"/>
<dbReference type="PROSITE" id="PS50850">
    <property type="entry name" value="MFS"/>
    <property type="match status" value="1"/>
</dbReference>
<dbReference type="InterPro" id="IPR011701">
    <property type="entry name" value="MFS"/>
</dbReference>
<evidence type="ECO:0000259" key="9">
    <source>
        <dbReference type="PROSITE" id="PS50850"/>
    </source>
</evidence>
<feature type="transmembrane region" description="Helical" evidence="8">
    <location>
        <begin position="94"/>
        <end position="114"/>
    </location>
</feature>
<dbReference type="Gene3D" id="1.20.1720.10">
    <property type="entry name" value="Multidrug resistance protein D"/>
    <property type="match status" value="1"/>
</dbReference>